<sequence length="219" mass="25009">PVLILQFIYNGDSREGATKLERFTKLEPIFSTSETMPYLKLNTMSDIPTKHGDFRLLHGNYIPIVPGGLPIQLVSRCFDQWLKFVTDNPLASRSTVTIEIYHPVEWTSVPPDATAYVHRNPTYNIFYLPHWTDPSFTEYAANAVASLDKAFVEARDEFIGRGATGNGGYTNYMDHTNRTTGIAWLKHRFEGNYLRLIEVKQKYDPVGLFGRWFIEPKGA</sequence>
<dbReference type="GO" id="GO:0050660">
    <property type="term" value="F:flavin adenine dinucleotide binding"/>
    <property type="evidence" value="ECO:0007669"/>
    <property type="project" value="InterPro"/>
</dbReference>
<dbReference type="Gene3D" id="3.40.462.20">
    <property type="match status" value="1"/>
</dbReference>
<dbReference type="AlphaFoldDB" id="A0A8H3HCH2"/>
<dbReference type="Gene3D" id="3.30.465.10">
    <property type="match status" value="1"/>
</dbReference>
<accession>A0A8H3HCH2</accession>
<reference evidence="2" key="1">
    <citation type="submission" date="2021-01" db="EMBL/GenBank/DDBJ databases">
        <authorList>
            <person name="Kaushik A."/>
        </authorList>
    </citation>
    <scope>NUCLEOTIDE SEQUENCE</scope>
    <source>
        <strain evidence="2">AG4-R118</strain>
    </source>
</reference>
<dbReference type="EMBL" id="CAJMWX010001722">
    <property type="protein sequence ID" value="CAE6503255.1"/>
    <property type="molecule type" value="Genomic_DNA"/>
</dbReference>
<gene>
    <name evidence="2" type="ORF">RDB_LOCUS156454</name>
</gene>
<dbReference type="Pfam" id="PF08031">
    <property type="entry name" value="BBE"/>
    <property type="match status" value="1"/>
</dbReference>
<dbReference type="InterPro" id="IPR016169">
    <property type="entry name" value="FAD-bd_PCMH_sub2"/>
</dbReference>
<dbReference type="InterPro" id="IPR012951">
    <property type="entry name" value="BBE"/>
</dbReference>
<dbReference type="Proteomes" id="UP000663888">
    <property type="component" value="Unassembled WGS sequence"/>
</dbReference>
<feature type="non-terminal residue" evidence="2">
    <location>
        <position position="1"/>
    </location>
</feature>
<comment type="caution">
    <text evidence="2">The sequence shown here is derived from an EMBL/GenBank/DDBJ whole genome shotgun (WGS) entry which is preliminary data.</text>
</comment>
<evidence type="ECO:0000259" key="1">
    <source>
        <dbReference type="Pfam" id="PF08031"/>
    </source>
</evidence>
<organism evidence="2 3">
    <name type="scientific">Rhizoctonia solani</name>
    <dbReference type="NCBI Taxonomy" id="456999"/>
    <lineage>
        <taxon>Eukaryota</taxon>
        <taxon>Fungi</taxon>
        <taxon>Dikarya</taxon>
        <taxon>Basidiomycota</taxon>
        <taxon>Agaricomycotina</taxon>
        <taxon>Agaricomycetes</taxon>
        <taxon>Cantharellales</taxon>
        <taxon>Ceratobasidiaceae</taxon>
        <taxon>Rhizoctonia</taxon>
    </lineage>
</organism>
<proteinExistence type="predicted"/>
<feature type="domain" description="Berberine/berberine-like" evidence="1">
    <location>
        <begin position="169"/>
        <end position="209"/>
    </location>
</feature>
<dbReference type="GO" id="GO:0016491">
    <property type="term" value="F:oxidoreductase activity"/>
    <property type="evidence" value="ECO:0007669"/>
    <property type="project" value="InterPro"/>
</dbReference>
<name>A0A8H3HCH2_9AGAM</name>
<evidence type="ECO:0000313" key="3">
    <source>
        <dbReference type="Proteomes" id="UP000663888"/>
    </source>
</evidence>
<evidence type="ECO:0000313" key="2">
    <source>
        <dbReference type="EMBL" id="CAE6503255.1"/>
    </source>
</evidence>
<protein>
    <recommendedName>
        <fullName evidence="1">Berberine/berberine-like domain-containing protein</fullName>
    </recommendedName>
</protein>